<sequence length="195" mass="22646">MAFLRSISKPETPPVILGDGVFLRGPQMGDYAEWASLRDRSRDFLTPWEPTWPVDDLTRQAFRRRLRRYLRSVREDQAYPFFIFREHDEALLGGCTLSNVQRGVQQSCTLGYWAGEIHAGKGHVTQAVRALIPYVFEELKLHRLQAACLPENERSKAVLRKCGFHEEGYARGYLRINGMWRDHVVFAILRDDPRL</sequence>
<keyword evidence="1 5" id="KW-0808">Transferase</keyword>
<evidence type="ECO:0000259" key="4">
    <source>
        <dbReference type="PROSITE" id="PS51186"/>
    </source>
</evidence>
<feature type="domain" description="N-acetyltransferase" evidence="4">
    <location>
        <begin position="35"/>
        <end position="191"/>
    </location>
</feature>
<gene>
    <name evidence="5" type="ORF">F2P47_10175</name>
</gene>
<reference evidence="5 6" key="1">
    <citation type="submission" date="2019-09" db="EMBL/GenBank/DDBJ databases">
        <title>Parvibaculum sedimenti sp. nov., isolated from sediment.</title>
        <authorList>
            <person name="Wang Y."/>
        </authorList>
    </citation>
    <scope>NUCLEOTIDE SEQUENCE [LARGE SCALE GENOMIC DNA]</scope>
    <source>
        <strain evidence="5 6">HXT-9</strain>
    </source>
</reference>
<evidence type="ECO:0000256" key="2">
    <source>
        <dbReference type="ARBA" id="ARBA00023315"/>
    </source>
</evidence>
<dbReference type="Pfam" id="PF13302">
    <property type="entry name" value="Acetyltransf_3"/>
    <property type="match status" value="1"/>
</dbReference>
<comment type="caution">
    <text evidence="5">The sequence shown here is derived from an EMBL/GenBank/DDBJ whole genome shotgun (WGS) entry which is preliminary data.</text>
</comment>
<dbReference type="InterPro" id="IPR016181">
    <property type="entry name" value="Acyl_CoA_acyltransferase"/>
</dbReference>
<dbReference type="Gene3D" id="3.40.630.30">
    <property type="match status" value="1"/>
</dbReference>
<proteinExistence type="inferred from homology"/>
<evidence type="ECO:0000313" key="6">
    <source>
        <dbReference type="Proteomes" id="UP000468901"/>
    </source>
</evidence>
<dbReference type="GO" id="GO:0008999">
    <property type="term" value="F:protein-N-terminal-alanine acetyltransferase activity"/>
    <property type="evidence" value="ECO:0007669"/>
    <property type="project" value="TreeGrafter"/>
</dbReference>
<evidence type="ECO:0000313" key="5">
    <source>
        <dbReference type="EMBL" id="KAB7739871.1"/>
    </source>
</evidence>
<name>A0A6N6VMF9_9HYPH</name>
<organism evidence="5 6">
    <name type="scientific">Parvibaculum sedimenti</name>
    <dbReference type="NCBI Taxonomy" id="2608632"/>
    <lineage>
        <taxon>Bacteria</taxon>
        <taxon>Pseudomonadati</taxon>
        <taxon>Pseudomonadota</taxon>
        <taxon>Alphaproteobacteria</taxon>
        <taxon>Hyphomicrobiales</taxon>
        <taxon>Parvibaculaceae</taxon>
        <taxon>Parvibaculum</taxon>
    </lineage>
</organism>
<comment type="similarity">
    <text evidence="3">Belongs to the acetyltransferase family. RimJ subfamily.</text>
</comment>
<dbReference type="GO" id="GO:0005737">
    <property type="term" value="C:cytoplasm"/>
    <property type="evidence" value="ECO:0007669"/>
    <property type="project" value="TreeGrafter"/>
</dbReference>
<dbReference type="SUPFAM" id="SSF55729">
    <property type="entry name" value="Acyl-CoA N-acyltransferases (Nat)"/>
    <property type="match status" value="1"/>
</dbReference>
<dbReference type="InterPro" id="IPR051531">
    <property type="entry name" value="N-acetyltransferase"/>
</dbReference>
<dbReference type="AlphaFoldDB" id="A0A6N6VMF9"/>
<keyword evidence="6" id="KW-1185">Reference proteome</keyword>
<evidence type="ECO:0000256" key="3">
    <source>
        <dbReference type="ARBA" id="ARBA00038502"/>
    </source>
</evidence>
<dbReference type="Proteomes" id="UP000468901">
    <property type="component" value="Unassembled WGS sequence"/>
</dbReference>
<dbReference type="InterPro" id="IPR000182">
    <property type="entry name" value="GNAT_dom"/>
</dbReference>
<dbReference type="PANTHER" id="PTHR43792">
    <property type="entry name" value="GNAT FAMILY, PUTATIVE (AFU_ORTHOLOGUE AFUA_3G00765)-RELATED-RELATED"/>
    <property type="match status" value="1"/>
</dbReference>
<accession>A0A6N6VMF9</accession>
<dbReference type="EMBL" id="WESC01000008">
    <property type="protein sequence ID" value="KAB7739871.1"/>
    <property type="molecule type" value="Genomic_DNA"/>
</dbReference>
<evidence type="ECO:0000256" key="1">
    <source>
        <dbReference type="ARBA" id="ARBA00022679"/>
    </source>
</evidence>
<dbReference type="PANTHER" id="PTHR43792:SF8">
    <property type="entry name" value="[RIBOSOMAL PROTEIN US5]-ALANINE N-ACETYLTRANSFERASE"/>
    <property type="match status" value="1"/>
</dbReference>
<protein>
    <submittedName>
        <fullName evidence="5">GNAT family N-acetyltransferase</fullName>
    </submittedName>
</protein>
<keyword evidence="2" id="KW-0012">Acyltransferase</keyword>
<dbReference type="RefSeq" id="WP_152216251.1">
    <property type="nucleotide sequence ID" value="NZ_WESC01000008.1"/>
</dbReference>
<dbReference type="PROSITE" id="PS51186">
    <property type="entry name" value="GNAT"/>
    <property type="match status" value="1"/>
</dbReference>